<dbReference type="HOGENOM" id="CLU_606529_0_0_9"/>
<keyword evidence="1" id="KW-1133">Transmembrane helix</keyword>
<gene>
    <name evidence="2" type="ordered locus">Dtox_3840</name>
</gene>
<organism evidence="2 3">
    <name type="scientific">Desulfofarcimen acetoxidans (strain ATCC 49208 / DSM 771 / KCTC 5769 / VKM B-1644 / 5575)</name>
    <name type="common">Desulfotomaculum acetoxidans</name>
    <dbReference type="NCBI Taxonomy" id="485916"/>
    <lineage>
        <taxon>Bacteria</taxon>
        <taxon>Bacillati</taxon>
        <taxon>Bacillota</taxon>
        <taxon>Clostridia</taxon>
        <taxon>Eubacteriales</taxon>
        <taxon>Peptococcaceae</taxon>
        <taxon>Desulfofarcimen</taxon>
    </lineage>
</organism>
<dbReference type="EMBL" id="CP001720">
    <property type="protein sequence ID" value="ACV64544.1"/>
    <property type="molecule type" value="Genomic_DNA"/>
</dbReference>
<keyword evidence="1" id="KW-0472">Membrane</keyword>
<keyword evidence="1" id="KW-0812">Transmembrane</keyword>
<proteinExistence type="predicted"/>
<keyword evidence="3" id="KW-1185">Reference proteome</keyword>
<evidence type="ECO:0000313" key="2">
    <source>
        <dbReference type="EMBL" id="ACV64544.1"/>
    </source>
</evidence>
<evidence type="ECO:0000256" key="1">
    <source>
        <dbReference type="SAM" id="Phobius"/>
    </source>
</evidence>
<accession>C8VXE8</accession>
<dbReference type="AlphaFoldDB" id="C8VXE8"/>
<evidence type="ECO:0000313" key="3">
    <source>
        <dbReference type="Proteomes" id="UP000002217"/>
    </source>
</evidence>
<sequence>MSQTDTLSNELVFGEVFLTFFYLFPASLDPLSNSEKDLLQRSQLSNGQRQQILRKYKDAMEIILKEKLCYNNKIEPKIEGITYAEKFILRSIQGQKLIEDCYRVKIDRFSFFYTVNNADTSVDTSKKNEIVVDVYFTIYPRTDVGIIFFNIVRKDATTDDIIFIKQCFDGHHHVSFQNVKGKDKSKLFTKLNEYAVNLIKKTDYEYFLFTHLVEIRDPIKNSGSLINNPQHLIQHFPQQLYGIITGDEGWRFVPHDILNSRISNTWSTRDFFTVISFDKCVLSINFSNGERRRKYEDQQEEILTQYGQEQLHYFYKEKLPQIAGVDHGPFLLLEQISIIRCLLDEIEEKHKFESTTSIEEIYALKSKLYCMFSDMLCSSGIKEIDILAQNIRDSLLIDAKLNELTKHQDTAEKKLIIDNNKKINKILIYLAVIGGLGAIATIIDVLKGILK</sequence>
<dbReference type="Proteomes" id="UP000002217">
    <property type="component" value="Chromosome"/>
</dbReference>
<dbReference type="eggNOG" id="ENOG5033XM4">
    <property type="taxonomic scope" value="Bacteria"/>
</dbReference>
<dbReference type="KEGG" id="dae:Dtox_3840"/>
<dbReference type="OrthoDB" id="2087159at2"/>
<dbReference type="STRING" id="485916.Dtox_3840"/>
<name>C8VXE8_DESAS</name>
<feature type="transmembrane region" description="Helical" evidence="1">
    <location>
        <begin position="426"/>
        <end position="446"/>
    </location>
</feature>
<dbReference type="RefSeq" id="WP_015759226.1">
    <property type="nucleotide sequence ID" value="NC_013216.1"/>
</dbReference>
<protein>
    <submittedName>
        <fullName evidence="2">Uncharacterized protein</fullName>
    </submittedName>
</protein>
<reference evidence="2 3" key="1">
    <citation type="journal article" date="2009" name="Stand. Genomic Sci.">
        <title>Complete genome sequence of Desulfotomaculum acetoxidans type strain (5575).</title>
        <authorList>
            <person name="Spring S."/>
            <person name="Lapidus A."/>
            <person name="Schroder M."/>
            <person name="Gleim D."/>
            <person name="Sims D."/>
            <person name="Meincke L."/>
            <person name="Glavina Del Rio T."/>
            <person name="Tice H."/>
            <person name="Copeland A."/>
            <person name="Cheng J.F."/>
            <person name="Lucas S."/>
            <person name="Chen F."/>
            <person name="Nolan M."/>
            <person name="Bruce D."/>
            <person name="Goodwin L."/>
            <person name="Pitluck S."/>
            <person name="Ivanova N."/>
            <person name="Mavromatis K."/>
            <person name="Mikhailova N."/>
            <person name="Pati A."/>
            <person name="Chen A."/>
            <person name="Palaniappan K."/>
            <person name="Land M."/>
            <person name="Hauser L."/>
            <person name="Chang Y.J."/>
            <person name="Jeffries C.D."/>
            <person name="Chain P."/>
            <person name="Saunders E."/>
            <person name="Brettin T."/>
            <person name="Detter J.C."/>
            <person name="Goker M."/>
            <person name="Bristow J."/>
            <person name="Eisen J.A."/>
            <person name="Markowitz V."/>
            <person name="Hugenholtz P."/>
            <person name="Kyrpides N.C."/>
            <person name="Klenk H.P."/>
            <person name="Han C."/>
        </authorList>
    </citation>
    <scope>NUCLEOTIDE SEQUENCE [LARGE SCALE GENOMIC DNA]</scope>
    <source>
        <strain evidence="3">ATCC 49208 / DSM 771 / VKM B-1644</strain>
    </source>
</reference>